<dbReference type="PROSITE" id="PS50003">
    <property type="entry name" value="PH_DOMAIN"/>
    <property type="match status" value="1"/>
</dbReference>
<dbReference type="InterPro" id="IPR024500">
    <property type="entry name" value="DUF3074"/>
</dbReference>
<name>A0A9P9AU55_9HYPO</name>
<comment type="subcellular location">
    <subcellularLocation>
        <location evidence="1">Membrane</location>
    </subcellularLocation>
</comment>
<keyword evidence="2" id="KW-0812">Transmembrane</keyword>
<feature type="compositionally biased region" description="Basic and acidic residues" evidence="5">
    <location>
        <begin position="1749"/>
        <end position="1762"/>
    </location>
</feature>
<sequence length="2068" mass="229164">MPDPPPSTAPAPMNASSTAIPVGLNEASLDSPTFRVTAANFSEQVDAIERWLNGYVNSTSKLLYDFLALEETINTYLAKTVPTAADGVVDNDYTFLALQRVGDGWRDHWVQMLSTMKKLETSVVEPIRNFISGDLRHFKECRKSLDNSQRIFDSTLARYVGQSKTKEPSALREDAFAVYETRKVYLKSSLDFCQLAPQLRFTLDKLVVKICTERWKEMKRSRDAINTANRWNQEMDRIYGWSKEMEASEGVFRRELQVARRDLGETTIAGFKPSRELEDYSTSTVPFLGSRGPVNMRLKDGASVISEKQGWLFLRTLAGKPARHSWVRRWYYCRDGIFGWLIPGPLGVLQGDEIGVLLCNAKPAVGEERRFCFEVKTKSQTILLQAETQGELTEWLEVFEVTKKRAFEATMSRSNTNVPGIVDPAFSISPPSIPEFSAKTLDTQLGMVEEGVITHERSSTLPVPGAEDRLSTRQSFDINGSLSRRSITALGRDLAREEGESGREHAARIIQRLDLHRKATFGSINAEAAHGGSVSNAGVAGLISSSNSLLPVGYSHNVAAPVSPRQPASMAPAPPTLNTMNTQTGGLAPTTLVKPPSLTGLSRTAVVTAGERRPNNRKLPASVVANYWGSNVWGAVNSPAQPVLPRLDDDDPIGVVVPGTSQATLGKGTGTEGSEEKPAGEVFPRNYPPELRAQHAQFRLLFPDAPLEEKLVLVFRAAWTSSPTQGPGKPDMAGDGRIYVTPDNMYFYGQQIGLVTAYTISLDTIAEVTAAPGKDCDFIFLHLTEDSNDLGYTRITIKIFLDELSLLHSRLNLLVDDLQAEEPMEVEAIINALVNIEKDEFERPSPSVESWEEVSANTPIDDGTTSGRPVGRRVNDFSPRLRPSKARAKVPNHKLHLPTQAVEYKPEDMTEMAAERLFELSAKACFHVLFGDKSFVFPKLYFERRAQQIAQGPWALVDQGRMKRDFQFKVDYKDVLGRSKTADVNDYQVIEVFSDHVTYVVTHVKTAWHLPHSSWFKVITKIVITHVAKSKCKLAIYTKIDWSTVPALSKNLVERQALHDAASDAEELAEVATDQVRKLGARSRTNRAIQVYGQIGQQTEVVVFSPASTESTKKQAIKPRTLTAMVFETLRSIGESALSSIIMWVIAVLKRVFNVVTAHWLLLGLLAVSILVNVAVTSHEMSTWWSERRAAGFMQNMGIRPNAMMSKAIYITDLDAAAGAAGHDVAFPHNSTCFGTFKELLDTTDMDAPWEDAGSSLSSPSSQATARRLRRTRQRLGSYRHDLLVAMRVVNSIEREMLQSEWENWLIDEKSLCDELDIRLQRHSESSKKKKGSNAKKLGGTQKVIDDMSSERRRELEEWRDNHCGTLPLPWFICRLHDILSLFTLLSSVIPSPPLLTDLDTTMGNHHEPLSAMGPVEWDVVPQDSMKEFIDDILSETQTVVESIPAPATRATSAAAASGRARAKTESAAGDIQQALSQRQKAVAITQAQELRKEWKEIKVNAKDNPLGISVYKLGAKDGRGSWFARRSVHEGLSFDNWKKGLEIEFAETMKIQGSPGSGNIRGIGADKRVEDQTVEDAATRVQVFQLSAQFPGPTAPRDFITLLLTSESSIQPSDGPRPLRQFMIVSKPCEHPECPPRQGIIRGYYESVELIREIPTDPVATKRSLSSIDLGRDEAKRRSTAGNDDHSAPTQDLDESPTAVEWIMVTRSDPGGSVPRFLIEKGTPPGIIGDAGKFLKWLTAKSIQGFEKPNENDDVTKDPETAKPGQDTASDIPNITTSSANGAAVAAQPDYVVTAEDETVPSSNGLYGMLTGAFGAASSLAATAAATALQRIGGASSEVSNESTSDVATVEEHHVEQQNHDDDLASEASSIRSFASALERSVTEEKTPESTTESQSETSRSNRTTSQHDKELKKLQERRRKLDEKMSKFHQRRDTKLQGEKEKDAATMAKLREKHDREVAKQEEKYRREVRKLEEKREAEKRKADERKRKAQEREEKANMALEIEKVRAERDLALKQIEILEGQVGDLQAQNTMLVRKLGKMGLIDRSDSSSSLSKSVKNNELMTAS</sequence>
<feature type="region of interest" description="Disordered" evidence="5">
    <location>
        <begin position="659"/>
        <end position="682"/>
    </location>
</feature>
<dbReference type="InterPro" id="IPR011993">
    <property type="entry name" value="PH-like_dom_sf"/>
</dbReference>
<evidence type="ECO:0008006" key="10">
    <source>
        <dbReference type="Google" id="ProtNLM"/>
    </source>
</evidence>
<dbReference type="GO" id="GO:0016020">
    <property type="term" value="C:membrane"/>
    <property type="evidence" value="ECO:0007669"/>
    <property type="project" value="UniProtKB-SubCell"/>
</dbReference>
<feature type="compositionally biased region" description="Low complexity" evidence="5">
    <location>
        <begin position="846"/>
        <end position="855"/>
    </location>
</feature>
<dbReference type="Gene3D" id="3.30.530.20">
    <property type="match status" value="1"/>
</dbReference>
<dbReference type="Gene3D" id="2.30.29.30">
    <property type="entry name" value="Pleckstrin-homology domain (PH domain)/Phosphotyrosine-binding domain (PTB)"/>
    <property type="match status" value="1"/>
</dbReference>
<dbReference type="Pfam" id="PF16746">
    <property type="entry name" value="BAR_3"/>
    <property type="match status" value="1"/>
</dbReference>
<dbReference type="SUPFAM" id="SSF50729">
    <property type="entry name" value="PH domain-like"/>
    <property type="match status" value="1"/>
</dbReference>
<feature type="compositionally biased region" description="Basic and acidic residues" evidence="5">
    <location>
        <begin position="1671"/>
        <end position="1688"/>
    </location>
</feature>
<dbReference type="Proteomes" id="UP000777438">
    <property type="component" value="Unassembled WGS sequence"/>
</dbReference>
<dbReference type="InterPro" id="IPR001849">
    <property type="entry name" value="PH_domain"/>
</dbReference>
<dbReference type="Gene3D" id="1.20.1270.60">
    <property type="entry name" value="Arfaptin homology (AH) domain/BAR domain"/>
    <property type="match status" value="1"/>
</dbReference>
<dbReference type="InterPro" id="IPR039463">
    <property type="entry name" value="Sip3/Lam1_BAR"/>
</dbReference>
<dbReference type="InterPro" id="IPR027267">
    <property type="entry name" value="AH/BAR_dom_sf"/>
</dbReference>
<dbReference type="SMART" id="SM00233">
    <property type="entry name" value="PH"/>
    <property type="match status" value="1"/>
</dbReference>
<dbReference type="PANTHER" id="PTHR14248">
    <property type="entry name" value="CYCLIN Y, ISOFORM A"/>
    <property type="match status" value="1"/>
</dbReference>
<dbReference type="SUPFAM" id="SSF55961">
    <property type="entry name" value="Bet v1-like"/>
    <property type="match status" value="1"/>
</dbReference>
<dbReference type="OrthoDB" id="10070851at2759"/>
<feature type="compositionally biased region" description="Polar residues" evidence="5">
    <location>
        <begin position="1838"/>
        <end position="1848"/>
    </location>
</feature>
<evidence type="ECO:0000256" key="4">
    <source>
        <dbReference type="ARBA" id="ARBA00023136"/>
    </source>
</evidence>
<feature type="region of interest" description="Disordered" evidence="5">
    <location>
        <begin position="1974"/>
        <end position="1995"/>
    </location>
</feature>
<dbReference type="CDD" id="cd07609">
    <property type="entry name" value="BAR_SIP3_fungi"/>
    <property type="match status" value="1"/>
</dbReference>
<dbReference type="PROSITE" id="PS51778">
    <property type="entry name" value="VAST"/>
    <property type="match status" value="1"/>
</dbReference>
<feature type="region of interest" description="Disordered" evidence="5">
    <location>
        <begin position="846"/>
        <end position="877"/>
    </location>
</feature>
<evidence type="ECO:0000259" key="7">
    <source>
        <dbReference type="PROSITE" id="PS51778"/>
    </source>
</evidence>
<feature type="domain" description="VASt" evidence="7">
    <location>
        <begin position="908"/>
        <end position="1080"/>
    </location>
</feature>
<feature type="compositionally biased region" description="Basic and acidic residues" evidence="5">
    <location>
        <begin position="1907"/>
        <end position="1946"/>
    </location>
</feature>
<keyword evidence="9" id="KW-1185">Reference proteome</keyword>
<dbReference type="InterPro" id="IPR031968">
    <property type="entry name" value="VASt"/>
</dbReference>
<evidence type="ECO:0000256" key="5">
    <source>
        <dbReference type="SAM" id="MobiDB-lite"/>
    </source>
</evidence>
<feature type="region of interest" description="Disordered" evidence="5">
    <location>
        <begin position="1834"/>
        <end position="1946"/>
    </location>
</feature>
<evidence type="ECO:0000259" key="6">
    <source>
        <dbReference type="PROSITE" id="PS50003"/>
    </source>
</evidence>
<dbReference type="CDD" id="cd13280">
    <property type="entry name" value="PH_SIP3"/>
    <property type="match status" value="1"/>
</dbReference>
<dbReference type="GO" id="GO:0005737">
    <property type="term" value="C:cytoplasm"/>
    <property type="evidence" value="ECO:0007669"/>
    <property type="project" value="InterPro"/>
</dbReference>
<dbReference type="Pfam" id="PF00169">
    <property type="entry name" value="PH"/>
    <property type="match status" value="1"/>
</dbReference>
<feature type="region of interest" description="Disordered" evidence="5">
    <location>
        <begin position="1666"/>
        <end position="1698"/>
    </location>
</feature>
<feature type="region of interest" description="Disordered" evidence="5">
    <location>
        <begin position="1747"/>
        <end position="1778"/>
    </location>
</feature>
<evidence type="ECO:0000256" key="1">
    <source>
        <dbReference type="ARBA" id="ARBA00004370"/>
    </source>
</evidence>
<dbReference type="Pfam" id="PF11274">
    <property type="entry name" value="DUF3074"/>
    <property type="match status" value="1"/>
</dbReference>
<feature type="region of interest" description="Disordered" evidence="5">
    <location>
        <begin position="2047"/>
        <end position="2068"/>
    </location>
</feature>
<organism evidence="8 9">
    <name type="scientific">Thelonectria olida</name>
    <dbReference type="NCBI Taxonomy" id="1576542"/>
    <lineage>
        <taxon>Eukaryota</taxon>
        <taxon>Fungi</taxon>
        <taxon>Dikarya</taxon>
        <taxon>Ascomycota</taxon>
        <taxon>Pezizomycotina</taxon>
        <taxon>Sordariomycetes</taxon>
        <taxon>Hypocreomycetidae</taxon>
        <taxon>Hypocreales</taxon>
        <taxon>Nectriaceae</taxon>
        <taxon>Thelonectria</taxon>
    </lineage>
</organism>
<dbReference type="InterPro" id="IPR042067">
    <property type="entry name" value="Sip3_PH"/>
</dbReference>
<comment type="caution">
    <text evidence="8">The sequence shown here is derived from an EMBL/GenBank/DDBJ whole genome shotgun (WGS) entry which is preliminary data.</text>
</comment>
<dbReference type="SUPFAM" id="SSF103657">
    <property type="entry name" value="BAR/IMD domain-like"/>
    <property type="match status" value="1"/>
</dbReference>
<protein>
    <recommendedName>
        <fullName evidence="10">PH domain-containing protein</fullName>
    </recommendedName>
</protein>
<dbReference type="Pfam" id="PF16016">
    <property type="entry name" value="VASt"/>
    <property type="match status" value="1"/>
</dbReference>
<evidence type="ECO:0000256" key="3">
    <source>
        <dbReference type="ARBA" id="ARBA00022989"/>
    </source>
</evidence>
<feature type="compositionally biased region" description="Polar residues" evidence="5">
    <location>
        <begin position="2059"/>
        <end position="2068"/>
    </location>
</feature>
<feature type="compositionally biased region" description="Low complexity" evidence="5">
    <location>
        <begin position="1890"/>
        <end position="1906"/>
    </location>
</feature>
<feature type="compositionally biased region" description="Basic and acidic residues" evidence="5">
    <location>
        <begin position="1851"/>
        <end position="1864"/>
    </location>
</feature>
<dbReference type="EMBL" id="JAGPYM010000003">
    <property type="protein sequence ID" value="KAH6896992.1"/>
    <property type="molecule type" value="Genomic_DNA"/>
</dbReference>
<keyword evidence="3" id="KW-1133">Transmembrane helix</keyword>
<accession>A0A9P9AU55</accession>
<evidence type="ECO:0000313" key="9">
    <source>
        <dbReference type="Proteomes" id="UP000777438"/>
    </source>
</evidence>
<dbReference type="InterPro" id="IPR023393">
    <property type="entry name" value="START-like_dom_sf"/>
</dbReference>
<evidence type="ECO:0000256" key="2">
    <source>
        <dbReference type="ARBA" id="ARBA00022692"/>
    </source>
</evidence>
<feature type="compositionally biased region" description="Polar residues" evidence="5">
    <location>
        <begin position="1768"/>
        <end position="1778"/>
    </location>
</feature>
<keyword evidence="4" id="KW-0472">Membrane</keyword>
<reference evidence="8 9" key="1">
    <citation type="journal article" date="2021" name="Nat. Commun.">
        <title>Genetic determinants of endophytism in the Arabidopsis root mycobiome.</title>
        <authorList>
            <person name="Mesny F."/>
            <person name="Miyauchi S."/>
            <person name="Thiergart T."/>
            <person name="Pickel B."/>
            <person name="Atanasova L."/>
            <person name="Karlsson M."/>
            <person name="Huettel B."/>
            <person name="Barry K.W."/>
            <person name="Haridas S."/>
            <person name="Chen C."/>
            <person name="Bauer D."/>
            <person name="Andreopoulos W."/>
            <person name="Pangilinan J."/>
            <person name="LaButti K."/>
            <person name="Riley R."/>
            <person name="Lipzen A."/>
            <person name="Clum A."/>
            <person name="Drula E."/>
            <person name="Henrissat B."/>
            <person name="Kohler A."/>
            <person name="Grigoriev I.V."/>
            <person name="Martin F.M."/>
            <person name="Hacquard S."/>
        </authorList>
    </citation>
    <scope>NUCLEOTIDE SEQUENCE [LARGE SCALE GENOMIC DNA]</scope>
    <source>
        <strain evidence="8 9">MPI-CAGE-CH-0241</strain>
    </source>
</reference>
<proteinExistence type="predicted"/>
<dbReference type="InterPro" id="IPR004148">
    <property type="entry name" value="BAR_dom"/>
</dbReference>
<gene>
    <name evidence="8" type="ORF">B0T10DRAFT_506471</name>
</gene>
<feature type="domain" description="PH" evidence="6">
    <location>
        <begin position="305"/>
        <end position="404"/>
    </location>
</feature>
<evidence type="ECO:0000313" key="8">
    <source>
        <dbReference type="EMBL" id="KAH6896992.1"/>
    </source>
</evidence>